<evidence type="ECO:0000313" key="3">
    <source>
        <dbReference type="EMBL" id="QJI02835.1"/>
    </source>
</evidence>
<accession>A0A6H1ZTG9</accession>
<proteinExistence type="predicted"/>
<name>A0A6H1ZTG9_9ZZZZ</name>
<dbReference type="AlphaFoldDB" id="A0A6H1ZTG9"/>
<reference evidence="2" key="1">
    <citation type="submission" date="2020-03" db="EMBL/GenBank/DDBJ databases">
        <title>The deep terrestrial virosphere.</title>
        <authorList>
            <person name="Holmfeldt K."/>
            <person name="Nilsson E."/>
            <person name="Simone D."/>
            <person name="Lopez-Fernandez M."/>
            <person name="Wu X."/>
            <person name="de Brujin I."/>
            <person name="Lundin D."/>
            <person name="Andersson A."/>
            <person name="Bertilsson S."/>
            <person name="Dopson M."/>
        </authorList>
    </citation>
    <scope>NUCLEOTIDE SEQUENCE</scope>
    <source>
        <strain evidence="2">TM448A01916</strain>
        <strain evidence="3">TM448B03694</strain>
    </source>
</reference>
<organism evidence="2">
    <name type="scientific">viral metagenome</name>
    <dbReference type="NCBI Taxonomy" id="1070528"/>
    <lineage>
        <taxon>unclassified sequences</taxon>
        <taxon>metagenomes</taxon>
        <taxon>organismal metagenomes</taxon>
    </lineage>
</organism>
<evidence type="ECO:0000256" key="1">
    <source>
        <dbReference type="SAM" id="MobiDB-lite"/>
    </source>
</evidence>
<evidence type="ECO:0000313" key="2">
    <source>
        <dbReference type="EMBL" id="QJA50874.1"/>
    </source>
</evidence>
<protein>
    <submittedName>
        <fullName evidence="2">Uncharacterized protein</fullName>
    </submittedName>
</protein>
<sequence>MVMHHWNGADGSRPIITGVGISFNSSGRSQRESSEDNSSGSEGESIYPGIFSKIKKLKAKQLRNILTKLFRHYGIKCTIEALVEEALRGGEVGDETRI</sequence>
<feature type="region of interest" description="Disordered" evidence="1">
    <location>
        <begin position="17"/>
        <end position="46"/>
    </location>
</feature>
<gene>
    <name evidence="2" type="ORF">TM448A01916_0007</name>
    <name evidence="3" type="ORF">TM448B03694_0002</name>
</gene>
<dbReference type="EMBL" id="MT145035">
    <property type="protein sequence ID" value="QJI02835.1"/>
    <property type="molecule type" value="Genomic_DNA"/>
</dbReference>
<dbReference type="EMBL" id="MT144222">
    <property type="protein sequence ID" value="QJA50874.1"/>
    <property type="molecule type" value="Genomic_DNA"/>
</dbReference>
<feature type="compositionally biased region" description="Low complexity" evidence="1">
    <location>
        <begin position="36"/>
        <end position="45"/>
    </location>
</feature>